<evidence type="ECO:0000256" key="2">
    <source>
        <dbReference type="ARBA" id="ARBA00022490"/>
    </source>
</evidence>
<gene>
    <name evidence="7" type="ORF">KFL_000380020</name>
</gene>
<keyword evidence="8" id="KW-1185">Reference proteome</keyword>
<evidence type="ECO:0000256" key="5">
    <source>
        <dbReference type="ARBA" id="ARBA00023273"/>
    </source>
</evidence>
<dbReference type="GO" id="GO:0060294">
    <property type="term" value="P:cilium movement involved in cell motility"/>
    <property type="evidence" value="ECO:0007669"/>
    <property type="project" value="InterPro"/>
</dbReference>
<dbReference type="PANTHER" id="PTHR13159">
    <property type="entry name" value="RADIAL SPOKEHEAD-RELATED"/>
    <property type="match status" value="1"/>
</dbReference>
<dbReference type="GO" id="GO:0003341">
    <property type="term" value="P:cilium movement"/>
    <property type="evidence" value="ECO:0000318"/>
    <property type="project" value="GO_Central"/>
</dbReference>
<feature type="region of interest" description="Disordered" evidence="6">
    <location>
        <begin position="337"/>
        <end position="377"/>
    </location>
</feature>
<dbReference type="STRING" id="105231.A0A1Y1HRH9"/>
<evidence type="ECO:0000256" key="3">
    <source>
        <dbReference type="ARBA" id="ARBA00023069"/>
    </source>
</evidence>
<evidence type="ECO:0000256" key="1">
    <source>
        <dbReference type="ARBA" id="ARBA00004430"/>
    </source>
</evidence>
<dbReference type="CDD" id="cd22963">
    <property type="entry name" value="DD_CrRSP4-like"/>
    <property type="match status" value="1"/>
</dbReference>
<reference evidence="7 8" key="1">
    <citation type="journal article" date="2014" name="Nat. Commun.">
        <title>Klebsormidium flaccidum genome reveals primary factors for plant terrestrial adaptation.</title>
        <authorList>
            <person name="Hori K."/>
            <person name="Maruyama F."/>
            <person name="Fujisawa T."/>
            <person name="Togashi T."/>
            <person name="Yamamoto N."/>
            <person name="Seo M."/>
            <person name="Sato S."/>
            <person name="Yamada T."/>
            <person name="Mori H."/>
            <person name="Tajima N."/>
            <person name="Moriyama T."/>
            <person name="Ikeuchi M."/>
            <person name="Watanabe M."/>
            <person name="Wada H."/>
            <person name="Kobayashi K."/>
            <person name="Saito M."/>
            <person name="Masuda T."/>
            <person name="Sasaki-Sekimoto Y."/>
            <person name="Mashiguchi K."/>
            <person name="Awai K."/>
            <person name="Shimojima M."/>
            <person name="Masuda S."/>
            <person name="Iwai M."/>
            <person name="Nobusawa T."/>
            <person name="Narise T."/>
            <person name="Kondo S."/>
            <person name="Saito H."/>
            <person name="Sato R."/>
            <person name="Murakawa M."/>
            <person name="Ihara Y."/>
            <person name="Oshima-Yamada Y."/>
            <person name="Ohtaka K."/>
            <person name="Satoh M."/>
            <person name="Sonobe K."/>
            <person name="Ishii M."/>
            <person name="Ohtani R."/>
            <person name="Kanamori-Sato M."/>
            <person name="Honoki R."/>
            <person name="Miyazaki D."/>
            <person name="Mochizuki H."/>
            <person name="Umetsu J."/>
            <person name="Higashi K."/>
            <person name="Shibata D."/>
            <person name="Kamiya Y."/>
            <person name="Sato N."/>
            <person name="Nakamura Y."/>
            <person name="Tabata S."/>
            <person name="Ida S."/>
            <person name="Kurokawa K."/>
            <person name="Ohta H."/>
        </authorList>
    </citation>
    <scope>NUCLEOTIDE SEQUENCE [LARGE SCALE GENOMIC DNA]</scope>
    <source>
        <strain evidence="7 8">NIES-2285</strain>
    </source>
</reference>
<dbReference type="OMA" id="CVYFGNG"/>
<evidence type="ECO:0008006" key="9">
    <source>
        <dbReference type="Google" id="ProtNLM"/>
    </source>
</evidence>
<keyword evidence="2" id="KW-0963">Cytoplasm</keyword>
<keyword evidence="4" id="KW-0206">Cytoskeleton</keyword>
<dbReference type="AlphaFoldDB" id="A0A1Y1HRH9"/>
<dbReference type="Proteomes" id="UP000054558">
    <property type="component" value="Unassembled WGS sequence"/>
</dbReference>
<dbReference type="GO" id="GO:0001534">
    <property type="term" value="C:radial spoke"/>
    <property type="evidence" value="ECO:0007669"/>
    <property type="project" value="InterPro"/>
</dbReference>
<name>A0A1Y1HRH9_KLENI</name>
<evidence type="ECO:0000313" key="8">
    <source>
        <dbReference type="Proteomes" id="UP000054558"/>
    </source>
</evidence>
<evidence type="ECO:0000313" key="7">
    <source>
        <dbReference type="EMBL" id="GAQ79769.1"/>
    </source>
</evidence>
<accession>A0A1Y1HRH9</accession>
<dbReference type="EMBL" id="DF236987">
    <property type="protein sequence ID" value="GAQ79769.1"/>
    <property type="molecule type" value="Genomic_DNA"/>
</dbReference>
<sequence length="497" mass="52655">MAPAAGSVDEAVAFLQKSSSTAGSSVFDHLTSVVHRILEERPANAVDILETSLLVKKTAPPSIKETAPKKSSPDATSIAAATATLQLYSTPEPAINAETGEAEEAEPLNEYDAEDVLLDASLYAACGVGLGAGEMHRVALALHKLGQDPAKNCASVRFFGKLFGTTANYYVFESTPKGEEEEKSEEAVAAEAAVMWGRPQDGVPPEERSGANACVYWVTTRLGGPLTRLPDVTPLQVKTARSIKKFLTGNLQAEVSAYPPFPGVEAHFLRAQLARIAGSTVVCPAGYFTVGEEDAGLEKNDEFVAPAAADAAALEAWAHRTPHIKKQGRCAVWVAPPAEDAEEGEEEERQPSEEEAEEGPAPLTTLDNDAELPAGGKPWAAALSSDIPGLKHKVACIRSLLWPGAYAIATPSGFSNIYIGWGVKNAPYSPASPPVVQTEYEPAEGEPALAESNELPPKPEPEVPESPTGEEGEEGEDDGEEGDEDDEGEEEEEEEDE</sequence>
<organism evidence="7 8">
    <name type="scientific">Klebsormidium nitens</name>
    <name type="common">Green alga</name>
    <name type="synonym">Ulothrix nitens</name>
    <dbReference type="NCBI Taxonomy" id="105231"/>
    <lineage>
        <taxon>Eukaryota</taxon>
        <taxon>Viridiplantae</taxon>
        <taxon>Streptophyta</taxon>
        <taxon>Klebsormidiophyceae</taxon>
        <taxon>Klebsormidiales</taxon>
        <taxon>Klebsormidiaceae</taxon>
        <taxon>Klebsormidium</taxon>
    </lineage>
</organism>
<dbReference type="GO" id="GO:0005930">
    <property type="term" value="C:axoneme"/>
    <property type="evidence" value="ECO:0000318"/>
    <property type="project" value="GO_Central"/>
</dbReference>
<evidence type="ECO:0000256" key="4">
    <source>
        <dbReference type="ARBA" id="ARBA00023212"/>
    </source>
</evidence>
<dbReference type="InterPro" id="IPR006802">
    <property type="entry name" value="Radial_spoke"/>
</dbReference>
<keyword evidence="5" id="KW-0966">Cell projection</keyword>
<dbReference type="OrthoDB" id="272202at2759"/>
<evidence type="ECO:0000256" key="6">
    <source>
        <dbReference type="SAM" id="MobiDB-lite"/>
    </source>
</evidence>
<dbReference type="GO" id="GO:0035082">
    <property type="term" value="P:axoneme assembly"/>
    <property type="evidence" value="ECO:0000318"/>
    <property type="project" value="GO_Central"/>
</dbReference>
<dbReference type="Pfam" id="PF04712">
    <property type="entry name" value="Radial_spoke"/>
    <property type="match status" value="1"/>
</dbReference>
<feature type="region of interest" description="Disordered" evidence="6">
    <location>
        <begin position="434"/>
        <end position="497"/>
    </location>
</feature>
<feature type="compositionally biased region" description="Acidic residues" evidence="6">
    <location>
        <begin position="339"/>
        <end position="358"/>
    </location>
</feature>
<dbReference type="PANTHER" id="PTHR13159:SF0">
    <property type="entry name" value="RADIAL SPOKE HEAD 6 HOMOLOG A"/>
    <property type="match status" value="1"/>
</dbReference>
<comment type="subcellular location">
    <subcellularLocation>
        <location evidence="1">Cytoplasm</location>
        <location evidence="1">Cytoskeleton</location>
        <location evidence="1">Cilium axoneme</location>
    </subcellularLocation>
</comment>
<feature type="compositionally biased region" description="Acidic residues" evidence="6">
    <location>
        <begin position="468"/>
        <end position="497"/>
    </location>
</feature>
<keyword evidence="3" id="KW-0969">Cilium</keyword>
<proteinExistence type="predicted"/>
<protein>
    <recommendedName>
        <fullName evidence="9">Radial spokehead-like protein</fullName>
    </recommendedName>
</protein>